<dbReference type="GO" id="GO:0016209">
    <property type="term" value="F:antioxidant activity"/>
    <property type="evidence" value="ECO:0007669"/>
    <property type="project" value="InterPro"/>
</dbReference>
<keyword evidence="3" id="KW-1015">Disulfide bond</keyword>
<dbReference type="PANTHER" id="PTHR42852">
    <property type="entry name" value="THIOL:DISULFIDE INTERCHANGE PROTEIN DSBE"/>
    <property type="match status" value="1"/>
</dbReference>
<evidence type="ECO:0000256" key="4">
    <source>
        <dbReference type="ARBA" id="ARBA00023284"/>
    </source>
</evidence>
<keyword evidence="4" id="KW-0676">Redox-active center</keyword>
<dbReference type="Pfam" id="PF00578">
    <property type="entry name" value="AhpC-TSA"/>
    <property type="match status" value="1"/>
</dbReference>
<comment type="subcellular location">
    <subcellularLocation>
        <location evidence="1">Cell envelope</location>
    </subcellularLocation>
</comment>
<evidence type="ECO:0000256" key="3">
    <source>
        <dbReference type="ARBA" id="ARBA00023157"/>
    </source>
</evidence>
<protein>
    <submittedName>
        <fullName evidence="6">Redoxin domain-containing protein</fullName>
    </submittedName>
</protein>
<dbReference type="GO" id="GO:0030313">
    <property type="term" value="C:cell envelope"/>
    <property type="evidence" value="ECO:0007669"/>
    <property type="project" value="UniProtKB-SubCell"/>
</dbReference>
<evidence type="ECO:0000313" key="6">
    <source>
        <dbReference type="EMBL" id="TPE42454.1"/>
    </source>
</evidence>
<accession>A0A501W2Z2</accession>
<dbReference type="EMBL" id="VFRQ01000012">
    <property type="protein sequence ID" value="TPE42454.1"/>
    <property type="molecule type" value="Genomic_DNA"/>
</dbReference>
<dbReference type="AlphaFoldDB" id="A0A501W2Z2"/>
<dbReference type="InterPro" id="IPR013766">
    <property type="entry name" value="Thioredoxin_domain"/>
</dbReference>
<organism evidence="6 7">
    <name type="scientific">Pontibacter mangrovi</name>
    <dbReference type="NCBI Taxonomy" id="2589816"/>
    <lineage>
        <taxon>Bacteria</taxon>
        <taxon>Pseudomonadati</taxon>
        <taxon>Bacteroidota</taxon>
        <taxon>Cytophagia</taxon>
        <taxon>Cytophagales</taxon>
        <taxon>Hymenobacteraceae</taxon>
        <taxon>Pontibacter</taxon>
    </lineage>
</organism>
<evidence type="ECO:0000256" key="1">
    <source>
        <dbReference type="ARBA" id="ARBA00004196"/>
    </source>
</evidence>
<feature type="domain" description="Thioredoxin" evidence="5">
    <location>
        <begin position="43"/>
        <end position="181"/>
    </location>
</feature>
<dbReference type="Proteomes" id="UP000316727">
    <property type="component" value="Unassembled WGS sequence"/>
</dbReference>
<evidence type="ECO:0000256" key="2">
    <source>
        <dbReference type="ARBA" id="ARBA00022748"/>
    </source>
</evidence>
<name>A0A501W2Z2_9BACT</name>
<gene>
    <name evidence="6" type="ORF">FJM65_17765</name>
</gene>
<dbReference type="Gene3D" id="3.40.30.10">
    <property type="entry name" value="Glutaredoxin"/>
    <property type="match status" value="1"/>
</dbReference>
<evidence type="ECO:0000259" key="5">
    <source>
        <dbReference type="PROSITE" id="PS51352"/>
    </source>
</evidence>
<dbReference type="SUPFAM" id="SSF52833">
    <property type="entry name" value="Thioredoxin-like"/>
    <property type="match status" value="1"/>
</dbReference>
<proteinExistence type="predicted"/>
<dbReference type="OrthoDB" id="1118217at2"/>
<dbReference type="CDD" id="cd02966">
    <property type="entry name" value="TlpA_like_family"/>
    <property type="match status" value="1"/>
</dbReference>
<evidence type="ECO:0000313" key="7">
    <source>
        <dbReference type="Proteomes" id="UP000316727"/>
    </source>
</evidence>
<dbReference type="GO" id="GO:0016491">
    <property type="term" value="F:oxidoreductase activity"/>
    <property type="evidence" value="ECO:0007669"/>
    <property type="project" value="InterPro"/>
</dbReference>
<dbReference type="InterPro" id="IPR017937">
    <property type="entry name" value="Thioredoxin_CS"/>
</dbReference>
<dbReference type="PROSITE" id="PS00194">
    <property type="entry name" value="THIOREDOXIN_1"/>
    <property type="match status" value="1"/>
</dbReference>
<dbReference type="InterPro" id="IPR050553">
    <property type="entry name" value="Thioredoxin_ResA/DsbE_sf"/>
</dbReference>
<dbReference type="InterPro" id="IPR036249">
    <property type="entry name" value="Thioredoxin-like_sf"/>
</dbReference>
<dbReference type="PANTHER" id="PTHR42852:SF6">
    <property type="entry name" value="THIOL:DISULFIDE INTERCHANGE PROTEIN DSBE"/>
    <property type="match status" value="1"/>
</dbReference>
<sequence length="454" mass="51276">MKHSVGSFHPPKTILCLSLLWLVQLFLEPGKAIAQALPTPSGLAVGDPVPDVSLTNIHNASFTEASLSDYKGKLLLLDFWATWCAPCVKSLHKLDSLQQQFGEDLVVLPVTDEPLSKVAPFWQKRGWRLPTVTSDTVLRRLFPHQAIPHQVWIRDGRVLAITGGEYATAGNIRAALAGTGFQFKTKQEVRLEKDKPLFVNGNGGPGEQLLYQSALSSRLPADIGGTSRRKDRILAYNVALPDLYFEAFSEVFRFHDQHNRLLLEVSDSIRQRIVWEGSPTLTGDYATDAPFLNWMDENMYCYSLVLPQEQPRETLNAIMLEDLNRLFSQYLGIRGSLQRRKVDCLVLVRTSRKDFLASKGGSEQRSVDAQKFELLNKPFRHLVSALQYENKLQPLPIVDETGYTGNIDIRLPQPLSDLDQVREALQDYGLDLRPARRKLDMLVISEVEQKFHSK</sequence>
<reference evidence="6 7" key="1">
    <citation type="submission" date="2019-06" db="EMBL/GenBank/DDBJ databases">
        <title>A novel bacterium of genus Pontibacter, isolated from marine sediment.</title>
        <authorList>
            <person name="Huang H."/>
            <person name="Mo K."/>
            <person name="Hu Y."/>
        </authorList>
    </citation>
    <scope>NUCLEOTIDE SEQUENCE [LARGE SCALE GENOMIC DNA]</scope>
    <source>
        <strain evidence="6 7">HB172049</strain>
    </source>
</reference>
<dbReference type="InterPro" id="IPR000866">
    <property type="entry name" value="AhpC/TSA"/>
</dbReference>
<dbReference type="RefSeq" id="WP_140623195.1">
    <property type="nucleotide sequence ID" value="NZ_VFRQ01000012.1"/>
</dbReference>
<comment type="caution">
    <text evidence="6">The sequence shown here is derived from an EMBL/GenBank/DDBJ whole genome shotgun (WGS) entry which is preliminary data.</text>
</comment>
<keyword evidence="7" id="KW-1185">Reference proteome</keyword>
<dbReference type="PROSITE" id="PS51352">
    <property type="entry name" value="THIOREDOXIN_2"/>
    <property type="match status" value="1"/>
</dbReference>
<dbReference type="GO" id="GO:0017004">
    <property type="term" value="P:cytochrome complex assembly"/>
    <property type="evidence" value="ECO:0007669"/>
    <property type="project" value="UniProtKB-KW"/>
</dbReference>
<keyword evidence="2" id="KW-0201">Cytochrome c-type biogenesis</keyword>